<dbReference type="InterPro" id="IPR008962">
    <property type="entry name" value="PapD-like_sf"/>
</dbReference>
<dbReference type="InterPro" id="IPR016147">
    <property type="entry name" value="Pili_assmbl_chaperone_N"/>
</dbReference>
<accession>A0AAJ5QNZ2</accession>
<evidence type="ECO:0000256" key="3">
    <source>
        <dbReference type="ARBA" id="ARBA00022558"/>
    </source>
</evidence>
<evidence type="ECO:0000259" key="9">
    <source>
        <dbReference type="Pfam" id="PF02753"/>
    </source>
</evidence>
<geneLocation type="plasmid" evidence="10 11">
    <name>pGABEKP28_1</name>
</geneLocation>
<protein>
    <submittedName>
        <fullName evidence="10">Fimbria/pilus periplasmic chaperone</fullName>
    </submittedName>
</protein>
<dbReference type="PANTHER" id="PTHR30251">
    <property type="entry name" value="PILUS ASSEMBLY CHAPERONE"/>
    <property type="match status" value="1"/>
</dbReference>
<dbReference type="RefSeq" id="WP_269950513.1">
    <property type="nucleotide sequence ID" value="NZ_CP104759.1"/>
</dbReference>
<keyword evidence="10" id="KW-0614">Plasmid</keyword>
<dbReference type="InterPro" id="IPR036316">
    <property type="entry name" value="Pili_assmbl_chap_C_dom_sf"/>
</dbReference>
<keyword evidence="11" id="KW-1185">Reference proteome</keyword>
<reference evidence="10 11" key="1">
    <citation type="journal article" date="2022" name="J Glob Antimicrob Resist">
        <title>First complete genome of a multidrug resistant strain of the novel human pathogen Kalamiella piersonii (GABEKP28) identified in human saliva.</title>
        <authorList>
            <person name="McDonagh F."/>
            <person name="Singh N.K."/>
            <person name="Venkateswaran K."/>
            <person name="Lonappan A.M."/>
            <person name="Hallahan B."/>
            <person name="Tuohy A."/>
            <person name="Burke L."/>
            <person name="Kovarova A."/>
            <person name="Miliotis G."/>
        </authorList>
    </citation>
    <scope>NUCLEOTIDE SEQUENCE [LARGE SCALE GENOMIC DNA]</scope>
    <source>
        <strain evidence="10 11">GABEKP28</strain>
    </source>
</reference>
<dbReference type="Gene3D" id="2.60.40.10">
    <property type="entry name" value="Immunoglobulins"/>
    <property type="match status" value="2"/>
</dbReference>
<dbReference type="InterPro" id="IPR016148">
    <property type="entry name" value="Pili_assmbl_chaperone_C"/>
</dbReference>
<dbReference type="AlphaFoldDB" id="A0AAJ5QNZ2"/>
<dbReference type="PANTHER" id="PTHR30251:SF11">
    <property type="entry name" value="CHAPERONE PROTEIN FIMC-RELATED"/>
    <property type="match status" value="1"/>
</dbReference>
<dbReference type="PRINTS" id="PR00969">
    <property type="entry name" value="CHAPERONPILI"/>
</dbReference>
<evidence type="ECO:0000313" key="11">
    <source>
        <dbReference type="Proteomes" id="UP001211544"/>
    </source>
</evidence>
<comment type="similarity">
    <text evidence="2">Belongs to the periplasmic pilus chaperone family.</text>
</comment>
<dbReference type="InterPro" id="IPR013783">
    <property type="entry name" value="Ig-like_fold"/>
</dbReference>
<comment type="subcellular location">
    <subcellularLocation>
        <location evidence="1">Periplasm</location>
    </subcellularLocation>
</comment>
<evidence type="ECO:0000256" key="6">
    <source>
        <dbReference type="ARBA" id="ARBA00023186"/>
    </source>
</evidence>
<keyword evidence="4 7" id="KW-0732">Signal</keyword>
<evidence type="ECO:0000313" key="10">
    <source>
        <dbReference type="EMBL" id="WBG93099.1"/>
    </source>
</evidence>
<evidence type="ECO:0000256" key="2">
    <source>
        <dbReference type="ARBA" id="ARBA00007399"/>
    </source>
</evidence>
<feature type="domain" description="Pili assembly chaperone C-terminal" evidence="9">
    <location>
        <begin position="166"/>
        <end position="221"/>
    </location>
</feature>
<organism evidence="10 11">
    <name type="scientific">Pantoea piersonii</name>
    <dbReference type="NCBI Taxonomy" id="2364647"/>
    <lineage>
        <taxon>Bacteria</taxon>
        <taxon>Pseudomonadati</taxon>
        <taxon>Pseudomonadota</taxon>
        <taxon>Gammaproteobacteria</taxon>
        <taxon>Enterobacterales</taxon>
        <taxon>Erwiniaceae</taxon>
        <taxon>Pantoea</taxon>
    </lineage>
</organism>
<feature type="domain" description="Pili assembly chaperone N-terminal" evidence="8">
    <location>
        <begin position="25"/>
        <end position="145"/>
    </location>
</feature>
<evidence type="ECO:0000259" key="8">
    <source>
        <dbReference type="Pfam" id="PF00345"/>
    </source>
</evidence>
<evidence type="ECO:0000256" key="4">
    <source>
        <dbReference type="ARBA" id="ARBA00022729"/>
    </source>
</evidence>
<dbReference type="Pfam" id="PF00345">
    <property type="entry name" value="PapD_N"/>
    <property type="match status" value="1"/>
</dbReference>
<feature type="chain" id="PRO_5042510938" evidence="7">
    <location>
        <begin position="24"/>
        <end position="229"/>
    </location>
</feature>
<evidence type="ECO:0000256" key="1">
    <source>
        <dbReference type="ARBA" id="ARBA00004418"/>
    </source>
</evidence>
<dbReference type="PROSITE" id="PS51257">
    <property type="entry name" value="PROKAR_LIPOPROTEIN"/>
    <property type="match status" value="1"/>
</dbReference>
<evidence type="ECO:0000256" key="5">
    <source>
        <dbReference type="ARBA" id="ARBA00022764"/>
    </source>
</evidence>
<evidence type="ECO:0000256" key="7">
    <source>
        <dbReference type="SAM" id="SignalP"/>
    </source>
</evidence>
<dbReference type="FunFam" id="2.60.40.10:FF:000458">
    <property type="entry name" value="Molecular chaperone FimC"/>
    <property type="match status" value="1"/>
</dbReference>
<dbReference type="SUPFAM" id="SSF49354">
    <property type="entry name" value="PapD-like"/>
    <property type="match status" value="1"/>
</dbReference>
<dbReference type="InterPro" id="IPR050643">
    <property type="entry name" value="Periplasmic_pilus_chap"/>
</dbReference>
<proteinExistence type="inferred from homology"/>
<sequence length="229" mass="24925">MQKMVSLLPVAALVLFSCQPATAGGIAPGATRVIYPESDNQASLAVTNSDSHERYLIQAWVEDDKGQRDRDFIVTPPLFAAAPKSENTLRIVYTGKPLPQDREVVYWMNVKAIPAVDKSAIKGANTLQLAVLSRMKLFMRPDGLKMSEPESAAQLSFQQTAGQLIVKNPTPYYQSLVNISVGNQKLESTMVEPFGQRTLKLPAGATGPAHYQTVNDYGAITQQKTGKSS</sequence>
<dbReference type="InterPro" id="IPR001829">
    <property type="entry name" value="Pili_assmbl_chaperone_bac"/>
</dbReference>
<name>A0AAJ5QNZ2_9GAMM</name>
<dbReference type="GO" id="GO:0071555">
    <property type="term" value="P:cell wall organization"/>
    <property type="evidence" value="ECO:0007669"/>
    <property type="project" value="InterPro"/>
</dbReference>
<dbReference type="GO" id="GO:0030288">
    <property type="term" value="C:outer membrane-bounded periplasmic space"/>
    <property type="evidence" value="ECO:0007669"/>
    <property type="project" value="InterPro"/>
</dbReference>
<keyword evidence="3" id="KW-1029">Fimbrium biogenesis</keyword>
<dbReference type="EMBL" id="CP104759">
    <property type="protein sequence ID" value="WBG93099.1"/>
    <property type="molecule type" value="Genomic_DNA"/>
</dbReference>
<dbReference type="Proteomes" id="UP001211544">
    <property type="component" value="Plasmid pGABEKP28_1"/>
</dbReference>
<dbReference type="KEGG" id="kpie:N5580_18615"/>
<dbReference type="SUPFAM" id="SSF49584">
    <property type="entry name" value="Periplasmic chaperone C-domain"/>
    <property type="match status" value="1"/>
</dbReference>
<keyword evidence="6" id="KW-0143">Chaperone</keyword>
<gene>
    <name evidence="10" type="ORF">N5580_18615</name>
</gene>
<keyword evidence="5" id="KW-0574">Periplasm</keyword>
<feature type="signal peptide" evidence="7">
    <location>
        <begin position="1"/>
        <end position="23"/>
    </location>
</feature>
<dbReference type="Pfam" id="PF02753">
    <property type="entry name" value="PapD_C"/>
    <property type="match status" value="1"/>
</dbReference>